<proteinExistence type="predicted"/>
<dbReference type="Proteomes" id="UP001558652">
    <property type="component" value="Unassembled WGS sequence"/>
</dbReference>
<evidence type="ECO:0000313" key="3">
    <source>
        <dbReference type="Proteomes" id="UP001558652"/>
    </source>
</evidence>
<sequence>MLASKRRNMFYENKKQETTEIASLSTPTLYDLSGGEKDWGSATEGCQHNRKKNIFNAYRKSRLTVPEDQSLAKAEDYRVNPKLSSAPLVEYGEGLSFCTARREGIQLIFSLERQYNSRIVITGSRSRLKIASKRRNVFYRNKKQETTEVAGGMSYVPKGTDEGGDKPKLFWINALRAGDDVLRTKTKYPGKRLTPERVSQQEAPRSAARAPRDDHLFPTPPSPPISPLFRPQLRETPEWQLVRTILGNGGPPKTDPRVTALTLGPTH</sequence>
<feature type="region of interest" description="Disordered" evidence="1">
    <location>
        <begin position="246"/>
        <end position="267"/>
    </location>
</feature>
<evidence type="ECO:0000256" key="1">
    <source>
        <dbReference type="SAM" id="MobiDB-lite"/>
    </source>
</evidence>
<organism evidence="2 3">
    <name type="scientific">Ranatra chinensis</name>
    <dbReference type="NCBI Taxonomy" id="642074"/>
    <lineage>
        <taxon>Eukaryota</taxon>
        <taxon>Metazoa</taxon>
        <taxon>Ecdysozoa</taxon>
        <taxon>Arthropoda</taxon>
        <taxon>Hexapoda</taxon>
        <taxon>Insecta</taxon>
        <taxon>Pterygota</taxon>
        <taxon>Neoptera</taxon>
        <taxon>Paraneoptera</taxon>
        <taxon>Hemiptera</taxon>
        <taxon>Heteroptera</taxon>
        <taxon>Panheteroptera</taxon>
        <taxon>Nepomorpha</taxon>
        <taxon>Nepidae</taxon>
        <taxon>Ranatrinae</taxon>
        <taxon>Ranatra</taxon>
    </lineage>
</organism>
<gene>
    <name evidence="2" type="ORF">AAG570_002880</name>
</gene>
<feature type="region of interest" description="Disordered" evidence="1">
    <location>
        <begin position="188"/>
        <end position="226"/>
    </location>
</feature>
<reference evidence="2 3" key="1">
    <citation type="submission" date="2024-07" db="EMBL/GenBank/DDBJ databases">
        <title>Chromosome-level genome assembly of the water stick insect Ranatra chinensis (Heteroptera: Nepidae).</title>
        <authorList>
            <person name="Liu X."/>
        </authorList>
    </citation>
    <scope>NUCLEOTIDE SEQUENCE [LARGE SCALE GENOMIC DNA]</scope>
    <source>
        <strain evidence="2">Cailab_2021Rc</strain>
        <tissue evidence="2">Muscle</tissue>
    </source>
</reference>
<dbReference type="AlphaFoldDB" id="A0ABD0Y590"/>
<name>A0ABD0Y590_9HEMI</name>
<evidence type="ECO:0000313" key="2">
    <source>
        <dbReference type="EMBL" id="KAL1122550.1"/>
    </source>
</evidence>
<accession>A0ABD0Y590</accession>
<protein>
    <submittedName>
        <fullName evidence="2">Uncharacterized protein</fullName>
    </submittedName>
</protein>
<keyword evidence="3" id="KW-1185">Reference proteome</keyword>
<comment type="caution">
    <text evidence="2">The sequence shown here is derived from an EMBL/GenBank/DDBJ whole genome shotgun (WGS) entry which is preliminary data.</text>
</comment>
<dbReference type="EMBL" id="JBFDAA010000013">
    <property type="protein sequence ID" value="KAL1122550.1"/>
    <property type="molecule type" value="Genomic_DNA"/>
</dbReference>